<keyword evidence="2" id="KW-1185">Reference proteome</keyword>
<dbReference type="EMBL" id="CM009302">
    <property type="protein sequence ID" value="KAI9383927.1"/>
    <property type="molecule type" value="Genomic_DNA"/>
</dbReference>
<evidence type="ECO:0000313" key="2">
    <source>
        <dbReference type="Proteomes" id="UP000006729"/>
    </source>
</evidence>
<protein>
    <submittedName>
        <fullName evidence="1">Uncharacterized protein</fullName>
    </submittedName>
</protein>
<sequence>MDVDRALESTSHWQREHIWTQSGHHLQPRRIHVRMMDITLHCISARFALFNNCEALSMASWDPHVLVSRTACTAMYLSSRLRS</sequence>
<name>A0ACC0S3Z7_POPTR</name>
<comment type="caution">
    <text evidence="1">The sequence shown here is derived from an EMBL/GenBank/DDBJ whole genome shotgun (WGS) entry which is preliminary data.</text>
</comment>
<evidence type="ECO:0000313" key="1">
    <source>
        <dbReference type="EMBL" id="KAI9383927.1"/>
    </source>
</evidence>
<organism evidence="1 2">
    <name type="scientific">Populus trichocarpa</name>
    <name type="common">Western balsam poplar</name>
    <name type="synonym">Populus balsamifera subsp. trichocarpa</name>
    <dbReference type="NCBI Taxonomy" id="3694"/>
    <lineage>
        <taxon>Eukaryota</taxon>
        <taxon>Viridiplantae</taxon>
        <taxon>Streptophyta</taxon>
        <taxon>Embryophyta</taxon>
        <taxon>Tracheophyta</taxon>
        <taxon>Spermatophyta</taxon>
        <taxon>Magnoliopsida</taxon>
        <taxon>eudicotyledons</taxon>
        <taxon>Gunneridae</taxon>
        <taxon>Pentapetalae</taxon>
        <taxon>rosids</taxon>
        <taxon>fabids</taxon>
        <taxon>Malpighiales</taxon>
        <taxon>Salicaceae</taxon>
        <taxon>Saliceae</taxon>
        <taxon>Populus</taxon>
    </lineage>
</organism>
<proteinExistence type="predicted"/>
<accession>A0ACC0S3Z7</accession>
<reference evidence="1 2" key="1">
    <citation type="journal article" date="2006" name="Science">
        <title>The genome of black cottonwood, Populus trichocarpa (Torr. &amp; Gray).</title>
        <authorList>
            <person name="Tuskan G.A."/>
            <person name="Difazio S."/>
            <person name="Jansson S."/>
            <person name="Bohlmann J."/>
            <person name="Grigoriev I."/>
            <person name="Hellsten U."/>
            <person name="Putnam N."/>
            <person name="Ralph S."/>
            <person name="Rombauts S."/>
            <person name="Salamov A."/>
            <person name="Schein J."/>
            <person name="Sterck L."/>
            <person name="Aerts A."/>
            <person name="Bhalerao R.R."/>
            <person name="Bhalerao R.P."/>
            <person name="Blaudez D."/>
            <person name="Boerjan W."/>
            <person name="Brun A."/>
            <person name="Brunner A."/>
            <person name="Busov V."/>
            <person name="Campbell M."/>
            <person name="Carlson J."/>
            <person name="Chalot M."/>
            <person name="Chapman J."/>
            <person name="Chen G.L."/>
            <person name="Cooper D."/>
            <person name="Coutinho P.M."/>
            <person name="Couturier J."/>
            <person name="Covert S."/>
            <person name="Cronk Q."/>
            <person name="Cunningham R."/>
            <person name="Davis J."/>
            <person name="Degroeve S."/>
            <person name="Dejardin A."/>
            <person name="Depamphilis C."/>
            <person name="Detter J."/>
            <person name="Dirks B."/>
            <person name="Dubchak I."/>
            <person name="Duplessis S."/>
            <person name="Ehlting J."/>
            <person name="Ellis B."/>
            <person name="Gendler K."/>
            <person name="Goodstein D."/>
            <person name="Gribskov M."/>
            <person name="Grimwood J."/>
            <person name="Groover A."/>
            <person name="Gunter L."/>
            <person name="Hamberger B."/>
            <person name="Heinze B."/>
            <person name="Helariutta Y."/>
            <person name="Henrissat B."/>
            <person name="Holligan D."/>
            <person name="Holt R."/>
            <person name="Huang W."/>
            <person name="Islam-Faridi N."/>
            <person name="Jones S."/>
            <person name="Jones-Rhoades M."/>
            <person name="Jorgensen R."/>
            <person name="Joshi C."/>
            <person name="Kangasjarvi J."/>
            <person name="Karlsson J."/>
            <person name="Kelleher C."/>
            <person name="Kirkpatrick R."/>
            <person name="Kirst M."/>
            <person name="Kohler A."/>
            <person name="Kalluri U."/>
            <person name="Larimer F."/>
            <person name="Leebens-Mack J."/>
            <person name="Leple J.C."/>
            <person name="Locascio P."/>
            <person name="Lou Y."/>
            <person name="Lucas S."/>
            <person name="Martin F."/>
            <person name="Montanini B."/>
            <person name="Napoli C."/>
            <person name="Nelson D.R."/>
            <person name="Nelson C."/>
            <person name="Nieminen K."/>
            <person name="Nilsson O."/>
            <person name="Pereda V."/>
            <person name="Peter G."/>
            <person name="Philippe R."/>
            <person name="Pilate G."/>
            <person name="Poliakov A."/>
            <person name="Razumovskaya J."/>
            <person name="Richardson P."/>
            <person name="Rinaldi C."/>
            <person name="Ritland K."/>
            <person name="Rouze P."/>
            <person name="Ryaboy D."/>
            <person name="Schmutz J."/>
            <person name="Schrader J."/>
            <person name="Segerman B."/>
            <person name="Shin H."/>
            <person name="Siddiqui A."/>
            <person name="Sterky F."/>
            <person name="Terry A."/>
            <person name="Tsai C.J."/>
            <person name="Uberbacher E."/>
            <person name="Unneberg P."/>
            <person name="Vahala J."/>
            <person name="Wall K."/>
            <person name="Wessler S."/>
            <person name="Yang G."/>
            <person name="Yin T."/>
            <person name="Douglas C."/>
            <person name="Marra M."/>
            <person name="Sandberg G."/>
            <person name="Van de Peer Y."/>
            <person name="Rokhsar D."/>
        </authorList>
    </citation>
    <scope>NUCLEOTIDE SEQUENCE [LARGE SCALE GENOMIC DNA]</scope>
    <source>
        <strain evidence="2">cv. Nisqually</strain>
    </source>
</reference>
<dbReference type="Proteomes" id="UP000006729">
    <property type="component" value="Chromosome 13"/>
</dbReference>
<gene>
    <name evidence="1" type="ORF">POPTR_013G159901v4</name>
</gene>